<evidence type="ECO:0000313" key="1">
    <source>
        <dbReference type="EMBL" id="KKK89798.1"/>
    </source>
</evidence>
<sequence>MAKLNLELEIDWIDEEMNLDETVKRELVAAIEKTVVAKIQ</sequence>
<accession>A0A0F8Z7U8</accession>
<name>A0A0F8Z7U8_9ZZZZ</name>
<gene>
    <name evidence="1" type="ORF">LCGC14_2729530</name>
</gene>
<organism evidence="1">
    <name type="scientific">marine sediment metagenome</name>
    <dbReference type="NCBI Taxonomy" id="412755"/>
    <lineage>
        <taxon>unclassified sequences</taxon>
        <taxon>metagenomes</taxon>
        <taxon>ecological metagenomes</taxon>
    </lineage>
</organism>
<dbReference type="AlphaFoldDB" id="A0A0F8Z7U8"/>
<dbReference type="EMBL" id="LAZR01049375">
    <property type="protein sequence ID" value="KKK89798.1"/>
    <property type="molecule type" value="Genomic_DNA"/>
</dbReference>
<protein>
    <submittedName>
        <fullName evidence="1">Uncharacterized protein</fullName>
    </submittedName>
</protein>
<proteinExistence type="predicted"/>
<feature type="non-terminal residue" evidence="1">
    <location>
        <position position="40"/>
    </location>
</feature>
<comment type="caution">
    <text evidence="1">The sequence shown here is derived from an EMBL/GenBank/DDBJ whole genome shotgun (WGS) entry which is preliminary data.</text>
</comment>
<reference evidence="1" key="1">
    <citation type="journal article" date="2015" name="Nature">
        <title>Complex archaea that bridge the gap between prokaryotes and eukaryotes.</title>
        <authorList>
            <person name="Spang A."/>
            <person name="Saw J.H."/>
            <person name="Jorgensen S.L."/>
            <person name="Zaremba-Niedzwiedzka K."/>
            <person name="Martijn J."/>
            <person name="Lind A.E."/>
            <person name="van Eijk R."/>
            <person name="Schleper C."/>
            <person name="Guy L."/>
            <person name="Ettema T.J."/>
        </authorList>
    </citation>
    <scope>NUCLEOTIDE SEQUENCE</scope>
</reference>